<keyword evidence="3" id="KW-0862">Zinc</keyword>
<dbReference type="PROSITE" id="PS50089">
    <property type="entry name" value="ZF_RING_2"/>
    <property type="match status" value="1"/>
</dbReference>
<evidence type="ECO:0000256" key="2">
    <source>
        <dbReference type="ARBA" id="ARBA00022771"/>
    </source>
</evidence>
<dbReference type="Proteomes" id="UP000692954">
    <property type="component" value="Unassembled WGS sequence"/>
</dbReference>
<dbReference type="InterPro" id="IPR027370">
    <property type="entry name" value="Znf-RING_euk"/>
</dbReference>
<evidence type="ECO:0000313" key="6">
    <source>
        <dbReference type="EMBL" id="CAD8066856.1"/>
    </source>
</evidence>
<keyword evidence="1" id="KW-0479">Metal-binding</keyword>
<proteinExistence type="predicted"/>
<feature type="domain" description="RING-type" evidence="5">
    <location>
        <begin position="126"/>
        <end position="170"/>
    </location>
</feature>
<dbReference type="InterPro" id="IPR001841">
    <property type="entry name" value="Znf_RING"/>
</dbReference>
<gene>
    <name evidence="6" type="ORF">PSON_ATCC_30995.1.T0220136</name>
</gene>
<evidence type="ECO:0000256" key="1">
    <source>
        <dbReference type="ARBA" id="ARBA00022723"/>
    </source>
</evidence>
<accession>A0A8S1LQJ6</accession>
<sequence length="200" mass="24024">MVLRLLVIFQSFQIITFYFNRSKLKVSFFIQKLQKFELIIYIKIANLKNKTRILSLYYQNYQRKLMFNIENNEVQNNELVSDEEFDFLNLEIPQLVRRNGTIQAEKTQGYFILDKVSDKIFIEDSCPICLCENEQLYPLFCGHIFCENDINKLLLDSQLQKNILQCPICRQYQHVESFEQLYKLKFTSINHIQKESNLTY</sequence>
<evidence type="ECO:0000256" key="3">
    <source>
        <dbReference type="ARBA" id="ARBA00022833"/>
    </source>
</evidence>
<dbReference type="Pfam" id="PF13445">
    <property type="entry name" value="zf-RING_UBOX"/>
    <property type="match status" value="1"/>
</dbReference>
<evidence type="ECO:0000256" key="4">
    <source>
        <dbReference type="PROSITE-ProRule" id="PRU00175"/>
    </source>
</evidence>
<comment type="caution">
    <text evidence="6">The sequence shown here is derived from an EMBL/GenBank/DDBJ whole genome shotgun (WGS) entry which is preliminary data.</text>
</comment>
<keyword evidence="2 4" id="KW-0863">Zinc-finger</keyword>
<evidence type="ECO:0000313" key="7">
    <source>
        <dbReference type="Proteomes" id="UP000692954"/>
    </source>
</evidence>
<organism evidence="6 7">
    <name type="scientific">Paramecium sonneborni</name>
    <dbReference type="NCBI Taxonomy" id="65129"/>
    <lineage>
        <taxon>Eukaryota</taxon>
        <taxon>Sar</taxon>
        <taxon>Alveolata</taxon>
        <taxon>Ciliophora</taxon>
        <taxon>Intramacronucleata</taxon>
        <taxon>Oligohymenophorea</taxon>
        <taxon>Peniculida</taxon>
        <taxon>Parameciidae</taxon>
        <taxon>Paramecium</taxon>
    </lineage>
</organism>
<keyword evidence="7" id="KW-1185">Reference proteome</keyword>
<dbReference type="AlphaFoldDB" id="A0A8S1LQJ6"/>
<evidence type="ECO:0000259" key="5">
    <source>
        <dbReference type="PROSITE" id="PS50089"/>
    </source>
</evidence>
<protein>
    <recommendedName>
        <fullName evidence="5">RING-type domain-containing protein</fullName>
    </recommendedName>
</protein>
<dbReference type="OrthoDB" id="1933281at2759"/>
<dbReference type="EMBL" id="CAJJDN010000022">
    <property type="protein sequence ID" value="CAD8066856.1"/>
    <property type="molecule type" value="Genomic_DNA"/>
</dbReference>
<name>A0A8S1LQJ6_9CILI</name>
<dbReference type="GO" id="GO:0008270">
    <property type="term" value="F:zinc ion binding"/>
    <property type="evidence" value="ECO:0007669"/>
    <property type="project" value="UniProtKB-KW"/>
</dbReference>
<reference evidence="6" key="1">
    <citation type="submission" date="2021-01" db="EMBL/GenBank/DDBJ databases">
        <authorList>
            <consortium name="Genoscope - CEA"/>
            <person name="William W."/>
        </authorList>
    </citation>
    <scope>NUCLEOTIDE SEQUENCE</scope>
</reference>